<dbReference type="STRING" id="52.CMC5_028350"/>
<dbReference type="EMBL" id="CP012159">
    <property type="protein sequence ID" value="AKT38687.1"/>
    <property type="molecule type" value="Genomic_DNA"/>
</dbReference>
<dbReference type="Proteomes" id="UP000067626">
    <property type="component" value="Chromosome"/>
</dbReference>
<protein>
    <recommendedName>
        <fullName evidence="3">DUF4351 domain-containing protein</fullName>
    </recommendedName>
</protein>
<evidence type="ECO:0008006" key="3">
    <source>
        <dbReference type="Google" id="ProtNLM"/>
    </source>
</evidence>
<evidence type="ECO:0000313" key="1">
    <source>
        <dbReference type="EMBL" id="AKT38687.1"/>
    </source>
</evidence>
<organism evidence="1 2">
    <name type="scientific">Chondromyces crocatus</name>
    <dbReference type="NCBI Taxonomy" id="52"/>
    <lineage>
        <taxon>Bacteria</taxon>
        <taxon>Pseudomonadati</taxon>
        <taxon>Myxococcota</taxon>
        <taxon>Polyangia</taxon>
        <taxon>Polyangiales</taxon>
        <taxon>Polyangiaceae</taxon>
        <taxon>Chondromyces</taxon>
    </lineage>
</organism>
<reference evidence="1 2" key="1">
    <citation type="submission" date="2015-07" db="EMBL/GenBank/DDBJ databases">
        <title>Genome analysis of myxobacterium Chondromyces crocatus Cm c5 reveals a high potential for natural compound synthesis and the genetic basis for the loss of fruiting body formation.</title>
        <authorList>
            <person name="Zaburannyi N."/>
            <person name="Bunk B."/>
            <person name="Maier J."/>
            <person name="Overmann J."/>
            <person name="Mueller R."/>
        </authorList>
    </citation>
    <scope>NUCLEOTIDE SEQUENCE [LARGE SCALE GENOMIC DNA]</scope>
    <source>
        <strain evidence="1 2">Cm c5</strain>
    </source>
</reference>
<keyword evidence="2" id="KW-1185">Reference proteome</keyword>
<dbReference type="PANTHER" id="PTHR34613:SF1">
    <property type="entry name" value="SLL6017 PROTEIN"/>
    <property type="match status" value="1"/>
</dbReference>
<dbReference type="PANTHER" id="PTHR34613">
    <property type="entry name" value="SLL0800 PROTEIN"/>
    <property type="match status" value="1"/>
</dbReference>
<gene>
    <name evidence="1" type="ORF">CMC5_028350</name>
</gene>
<dbReference type="RefSeq" id="WP_245678429.1">
    <property type="nucleotide sequence ID" value="NZ_CP012159.1"/>
</dbReference>
<dbReference type="AlphaFoldDB" id="A0A0K1EDC3"/>
<name>A0A0K1EDC3_CHOCO</name>
<proteinExistence type="predicted"/>
<accession>A0A0K1EDC3</accession>
<evidence type="ECO:0000313" key="2">
    <source>
        <dbReference type="Proteomes" id="UP000067626"/>
    </source>
</evidence>
<dbReference type="KEGG" id="ccro:CMC5_028350"/>
<sequence>MPSLPHEALVWIFRNQPMLAAALLRDVLHQVTPRFTRAEVVSGDATDAIPVERRADLVLLFECEGGAEKLAVIVEAQLQRDAWKRYVWLSYLAAVRERYRCPTWLLVVTPSEVVARWCGEAIELGHPGCVLRPLVLGPRGIPLVTEVEQARSQPELAVMSALAHGKGEAGVAIGKAFLQAAAGLDAERAAMYSDLVVASLNEAARRKLESMVKREYVFQTELVKRWVEQGTEAGKLEAKAQAVLDVLEARGLAVPAAVRERVLGSTDLTELDGWIRRAAVVSGVEALFAAPGS</sequence>